<evidence type="ECO:0000313" key="4">
    <source>
        <dbReference type="Proteomes" id="UP000283210"/>
    </source>
</evidence>
<reference evidence="3 4" key="2">
    <citation type="submission" date="2019-01" db="EMBL/GenBank/DDBJ databases">
        <title>A chromosome length genome reference of the Java medaka (oryzias javanicus).</title>
        <authorList>
            <person name="Herpin A."/>
            <person name="Takehana Y."/>
            <person name="Naruse K."/>
            <person name="Ansai S."/>
            <person name="Kawaguchi M."/>
        </authorList>
    </citation>
    <scope>NUCLEOTIDE SEQUENCE [LARGE SCALE GENOMIC DNA]</scope>
    <source>
        <strain evidence="3">RS831</strain>
        <tissue evidence="3">Whole body</tissue>
    </source>
</reference>
<organism evidence="3 4">
    <name type="scientific">Oryzias javanicus</name>
    <name type="common">Javanese ricefish</name>
    <name type="synonym">Aplocheilus javanicus</name>
    <dbReference type="NCBI Taxonomy" id="123683"/>
    <lineage>
        <taxon>Eukaryota</taxon>
        <taxon>Metazoa</taxon>
        <taxon>Chordata</taxon>
        <taxon>Craniata</taxon>
        <taxon>Vertebrata</taxon>
        <taxon>Euteleostomi</taxon>
        <taxon>Actinopterygii</taxon>
        <taxon>Neopterygii</taxon>
        <taxon>Teleostei</taxon>
        <taxon>Neoteleostei</taxon>
        <taxon>Acanthomorphata</taxon>
        <taxon>Ovalentaria</taxon>
        <taxon>Atherinomorphae</taxon>
        <taxon>Beloniformes</taxon>
        <taxon>Adrianichthyidae</taxon>
        <taxon>Oryziinae</taxon>
        <taxon>Oryzias</taxon>
    </lineage>
</organism>
<proteinExistence type="predicted"/>
<feature type="compositionally biased region" description="Basic and acidic residues" evidence="1">
    <location>
        <begin position="178"/>
        <end position="197"/>
    </location>
</feature>
<accession>A0A437CZ80</accession>
<feature type="compositionally biased region" description="Basic and acidic residues" evidence="1">
    <location>
        <begin position="72"/>
        <end position="84"/>
    </location>
</feature>
<evidence type="ECO:0000259" key="2">
    <source>
        <dbReference type="SMART" id="SM01233"/>
    </source>
</evidence>
<dbReference type="PANTHER" id="PTHR12299:SF30">
    <property type="entry name" value="INTRACELLULAR HYALURONAN-BINDING PROTEIN 4"/>
    <property type="match status" value="1"/>
</dbReference>
<name>A0A437CZ80_ORYJA</name>
<dbReference type="GO" id="GO:0005634">
    <property type="term" value="C:nucleus"/>
    <property type="evidence" value="ECO:0007669"/>
    <property type="project" value="TreeGrafter"/>
</dbReference>
<sequence>MSLLTSIQSCSWPPETVNMLPDAFGCAVANRFGDLLDDEADPLDLISRVETLKDKKKRKEEEERKNRQKKPGQKESQRDRRARGALDVQELVVPVHKQQVYPAPPTEGRDGGEEAQRGTKRAAAGPRRANKEEHPLQSSTMKPSHNDDSDLRDRGGSRGRRGARGGLTRSSDAFNSRGKREFDRHSSSGLSVEEKRGGRGPWNWGCVDDAGSELMEVTSDAVGKPEDPQTPLEEDNLNLAAEEDKEMVVQVAMEMTLDEWKAMQEMNRPKAEFNIRKAVDKIPSKAKVIHQSKNPETLRETMEDEGNFLRRSVNDITSLLDINFGSLGRPSRGGRGRGARGGQMTRPEMPKPVLEREEDLAPNPDDPEDFPALSSGK</sequence>
<keyword evidence="4" id="KW-1185">Reference proteome</keyword>
<dbReference type="Pfam" id="PF04774">
    <property type="entry name" value="HABP4_PAI-RBP1"/>
    <property type="match status" value="1"/>
</dbReference>
<dbReference type="Proteomes" id="UP000283210">
    <property type="component" value="Chromosome 9"/>
</dbReference>
<dbReference type="PANTHER" id="PTHR12299">
    <property type="entry name" value="HYALURONIC ACID-BINDING PROTEIN 4"/>
    <property type="match status" value="1"/>
</dbReference>
<dbReference type="GO" id="GO:0005737">
    <property type="term" value="C:cytoplasm"/>
    <property type="evidence" value="ECO:0007669"/>
    <property type="project" value="TreeGrafter"/>
</dbReference>
<dbReference type="InterPro" id="IPR006861">
    <property type="entry name" value="HABP4_PAIRBP1-bd"/>
</dbReference>
<feature type="domain" description="Hyaluronan/mRNA-binding protein" evidence="2">
    <location>
        <begin position="178"/>
        <end position="281"/>
    </location>
</feature>
<feature type="region of interest" description="Disordered" evidence="1">
    <location>
        <begin position="43"/>
        <end position="203"/>
    </location>
</feature>
<dbReference type="InterPro" id="IPR039764">
    <property type="entry name" value="HABP4/SERBP1-like"/>
</dbReference>
<dbReference type="EMBL" id="CM012445">
    <property type="protein sequence ID" value="RVE68040.1"/>
    <property type="molecule type" value="Genomic_DNA"/>
</dbReference>
<reference evidence="3 4" key="1">
    <citation type="submission" date="2018-11" db="EMBL/GenBank/DDBJ databases">
        <authorList>
            <person name="Lopez-Roques C."/>
            <person name="Donnadieu C."/>
            <person name="Bouchez O."/>
            <person name="Klopp C."/>
            <person name="Cabau C."/>
            <person name="Zahm M."/>
        </authorList>
    </citation>
    <scope>NUCLEOTIDE SEQUENCE [LARGE SCALE GENOMIC DNA]</scope>
    <source>
        <strain evidence="3">RS831</strain>
        <tissue evidence="3">Whole body</tissue>
    </source>
</reference>
<feature type="region of interest" description="Disordered" evidence="1">
    <location>
        <begin position="323"/>
        <end position="377"/>
    </location>
</feature>
<evidence type="ECO:0000313" key="3">
    <source>
        <dbReference type="EMBL" id="RVE68040.1"/>
    </source>
</evidence>
<dbReference type="GO" id="GO:0045948">
    <property type="term" value="P:positive regulation of translational initiation"/>
    <property type="evidence" value="ECO:0007669"/>
    <property type="project" value="TreeGrafter"/>
</dbReference>
<dbReference type="AlphaFoldDB" id="A0A437CZ80"/>
<evidence type="ECO:0000256" key="1">
    <source>
        <dbReference type="SAM" id="MobiDB-lite"/>
    </source>
</evidence>
<dbReference type="GO" id="GO:0003723">
    <property type="term" value="F:RNA binding"/>
    <property type="evidence" value="ECO:0007669"/>
    <property type="project" value="InterPro"/>
</dbReference>
<feature type="compositionally biased region" description="Basic and acidic residues" evidence="1">
    <location>
        <begin position="144"/>
        <end position="156"/>
    </location>
</feature>
<protein>
    <recommendedName>
        <fullName evidence="2">Hyaluronan/mRNA-binding protein domain-containing protein</fullName>
    </recommendedName>
</protein>
<dbReference type="OrthoDB" id="6022699at2759"/>
<dbReference type="SMART" id="SM01233">
    <property type="entry name" value="HABP4_PAI-RBP1"/>
    <property type="match status" value="1"/>
</dbReference>
<gene>
    <name evidence="3" type="ORF">OJAV_G00087910</name>
</gene>
<dbReference type="Gene3D" id="6.10.140.1040">
    <property type="match status" value="1"/>
</dbReference>
<dbReference type="GO" id="GO:0033120">
    <property type="term" value="P:positive regulation of RNA splicing"/>
    <property type="evidence" value="ECO:0007669"/>
    <property type="project" value="TreeGrafter"/>
</dbReference>
<feature type="compositionally biased region" description="Acidic residues" evidence="1">
    <location>
        <begin position="356"/>
        <end position="369"/>
    </location>
</feature>
<feature type="compositionally biased region" description="Basic and acidic residues" evidence="1">
    <location>
        <begin position="107"/>
        <end position="117"/>
    </location>
</feature>